<sequence>MSIVSLRGVSKSFRGNQLLSGVDFDLEAGTIQAIQGPNGSGKSVLLKILCGFVRPDDGQVRIDPAYLSPRHTFPQEFGVIIDRPGYVAAATGYANLERLAEIRGVIGRNEIVGAMRKVGLDPDARQKVGNYSLGMKQRLALAQAFMEGQRVLVLDEPFNALDADGVEEVRDMLRIFRDEGRTILFTSHNQEDIDALADAVHRINRGTLEPVRASTH</sequence>
<dbReference type="RefSeq" id="WP_344245124.1">
    <property type="nucleotide sequence ID" value="NZ_BAAAPM010000002.1"/>
</dbReference>
<dbReference type="PANTHER" id="PTHR43335">
    <property type="entry name" value="ABC TRANSPORTER, ATP-BINDING PROTEIN"/>
    <property type="match status" value="1"/>
</dbReference>
<reference evidence="7" key="1">
    <citation type="journal article" date="2019" name="Int. J. Syst. Evol. Microbiol.">
        <title>The Global Catalogue of Microorganisms (GCM) 10K type strain sequencing project: providing services to taxonomists for standard genome sequencing and annotation.</title>
        <authorList>
            <consortium name="The Broad Institute Genomics Platform"/>
            <consortium name="The Broad Institute Genome Sequencing Center for Infectious Disease"/>
            <person name="Wu L."/>
            <person name="Ma J."/>
        </authorList>
    </citation>
    <scope>NUCLEOTIDE SEQUENCE [LARGE SCALE GENOMIC DNA]</scope>
    <source>
        <strain evidence="7">JCM 15589</strain>
    </source>
</reference>
<comment type="caution">
    <text evidence="6">The sequence shown here is derived from an EMBL/GenBank/DDBJ whole genome shotgun (WGS) entry which is preliminary data.</text>
</comment>
<gene>
    <name evidence="6" type="ORF">GCM10009809_04040</name>
</gene>
<evidence type="ECO:0000256" key="2">
    <source>
        <dbReference type="ARBA" id="ARBA00022448"/>
    </source>
</evidence>
<evidence type="ECO:0000256" key="1">
    <source>
        <dbReference type="ARBA" id="ARBA00005417"/>
    </source>
</evidence>
<dbReference type="InterPro" id="IPR003593">
    <property type="entry name" value="AAA+_ATPase"/>
</dbReference>
<dbReference type="PROSITE" id="PS00211">
    <property type="entry name" value="ABC_TRANSPORTER_1"/>
    <property type="match status" value="1"/>
</dbReference>
<dbReference type="PROSITE" id="PS50893">
    <property type="entry name" value="ABC_TRANSPORTER_2"/>
    <property type="match status" value="1"/>
</dbReference>
<keyword evidence="3" id="KW-0547">Nucleotide-binding</keyword>
<dbReference type="Pfam" id="PF00005">
    <property type="entry name" value="ABC_tran"/>
    <property type="match status" value="1"/>
</dbReference>
<feature type="domain" description="ABC transporter" evidence="5">
    <location>
        <begin position="4"/>
        <end position="215"/>
    </location>
</feature>
<evidence type="ECO:0000256" key="4">
    <source>
        <dbReference type="ARBA" id="ARBA00022840"/>
    </source>
</evidence>
<evidence type="ECO:0000313" key="7">
    <source>
        <dbReference type="Proteomes" id="UP001501138"/>
    </source>
</evidence>
<dbReference type="GO" id="GO:0005524">
    <property type="term" value="F:ATP binding"/>
    <property type="evidence" value="ECO:0007669"/>
    <property type="project" value="UniProtKB-KW"/>
</dbReference>
<dbReference type="Gene3D" id="3.40.50.300">
    <property type="entry name" value="P-loop containing nucleotide triphosphate hydrolases"/>
    <property type="match status" value="1"/>
</dbReference>
<keyword evidence="4 6" id="KW-0067">ATP-binding</keyword>
<dbReference type="EMBL" id="BAAAPM010000002">
    <property type="protein sequence ID" value="GAA1710866.1"/>
    <property type="molecule type" value="Genomic_DNA"/>
</dbReference>
<evidence type="ECO:0000313" key="6">
    <source>
        <dbReference type="EMBL" id="GAA1710866.1"/>
    </source>
</evidence>
<protein>
    <submittedName>
        <fullName evidence="6">ABC transporter ATP-binding protein</fullName>
    </submittedName>
</protein>
<organism evidence="6 7">
    <name type="scientific">Isoptericola hypogeus</name>
    <dbReference type="NCBI Taxonomy" id="300179"/>
    <lineage>
        <taxon>Bacteria</taxon>
        <taxon>Bacillati</taxon>
        <taxon>Actinomycetota</taxon>
        <taxon>Actinomycetes</taxon>
        <taxon>Micrococcales</taxon>
        <taxon>Promicromonosporaceae</taxon>
        <taxon>Isoptericola</taxon>
    </lineage>
</organism>
<dbReference type="SUPFAM" id="SSF52540">
    <property type="entry name" value="P-loop containing nucleoside triphosphate hydrolases"/>
    <property type="match status" value="1"/>
</dbReference>
<evidence type="ECO:0000259" key="5">
    <source>
        <dbReference type="PROSITE" id="PS50893"/>
    </source>
</evidence>
<dbReference type="InterPro" id="IPR027417">
    <property type="entry name" value="P-loop_NTPase"/>
</dbReference>
<dbReference type="PANTHER" id="PTHR43335:SF4">
    <property type="entry name" value="ABC TRANSPORTER, ATP-BINDING PROTEIN"/>
    <property type="match status" value="1"/>
</dbReference>
<comment type="similarity">
    <text evidence="1">Belongs to the ABC transporter superfamily.</text>
</comment>
<keyword evidence="2" id="KW-0813">Transport</keyword>
<dbReference type="InterPro" id="IPR003439">
    <property type="entry name" value="ABC_transporter-like_ATP-bd"/>
</dbReference>
<name>A0ABP4USB5_9MICO</name>
<dbReference type="SMART" id="SM00382">
    <property type="entry name" value="AAA"/>
    <property type="match status" value="1"/>
</dbReference>
<dbReference type="InterPro" id="IPR017871">
    <property type="entry name" value="ABC_transporter-like_CS"/>
</dbReference>
<proteinExistence type="inferred from homology"/>
<accession>A0ABP4USB5</accession>
<dbReference type="Proteomes" id="UP001501138">
    <property type="component" value="Unassembled WGS sequence"/>
</dbReference>
<evidence type="ECO:0000256" key="3">
    <source>
        <dbReference type="ARBA" id="ARBA00022741"/>
    </source>
</evidence>
<keyword evidence="7" id="KW-1185">Reference proteome</keyword>